<protein>
    <submittedName>
        <fullName evidence="1">Uncharacterized protein</fullName>
    </submittedName>
</protein>
<dbReference type="Proteomes" id="UP000518288">
    <property type="component" value="Unassembled WGS sequence"/>
</dbReference>
<sequence length="200" mass="21201">MNTLRRTPLPCHDDTPVALPAPLQRGRARCMAVALVAAMSVGAPPSAAADVSTAASDPLAALHCTLAVETAATGGPALKATVHNAGTRSLRLLRWGTPFEGTWRAPIVRIERDGQPLDYQGPMVKRRAPQLRDHLTLKPGQTVQAVLPLAPAWVIDTPGQYRLSAAWMWQGQVLASGPGHATTTLAPTDAVCTQVQFSRP</sequence>
<dbReference type="AlphaFoldDB" id="A0A7Y9QYE0"/>
<organism evidence="1 2">
    <name type="scientific">Sphaerotilus montanus</name>
    <dbReference type="NCBI Taxonomy" id="522889"/>
    <lineage>
        <taxon>Bacteria</taxon>
        <taxon>Pseudomonadati</taxon>
        <taxon>Pseudomonadota</taxon>
        <taxon>Betaproteobacteria</taxon>
        <taxon>Burkholderiales</taxon>
        <taxon>Sphaerotilaceae</taxon>
        <taxon>Sphaerotilus</taxon>
    </lineage>
</organism>
<evidence type="ECO:0000313" key="2">
    <source>
        <dbReference type="Proteomes" id="UP000518288"/>
    </source>
</evidence>
<name>A0A7Y9QYE0_9BURK</name>
<comment type="caution">
    <text evidence="1">The sequence shown here is derived from an EMBL/GenBank/DDBJ whole genome shotgun (WGS) entry which is preliminary data.</text>
</comment>
<evidence type="ECO:0000313" key="1">
    <source>
        <dbReference type="EMBL" id="NYG33805.1"/>
    </source>
</evidence>
<dbReference type="Gene3D" id="2.60.40.2970">
    <property type="match status" value="1"/>
</dbReference>
<accession>A0A7Y9QYE0</accession>
<proteinExistence type="predicted"/>
<dbReference type="RefSeq" id="WP_179631891.1">
    <property type="nucleotide sequence ID" value="NZ_JACCFH010000001.1"/>
</dbReference>
<reference evidence="1 2" key="1">
    <citation type="submission" date="2020-07" db="EMBL/GenBank/DDBJ databases">
        <title>Genomic Encyclopedia of Archaeal and Bacterial Type Strains, Phase II (KMG-II): from individual species to whole genera.</title>
        <authorList>
            <person name="Goeker M."/>
        </authorList>
    </citation>
    <scope>NUCLEOTIDE SEQUENCE [LARGE SCALE GENOMIC DNA]</scope>
    <source>
        <strain evidence="1 2">DSM 21226</strain>
    </source>
</reference>
<gene>
    <name evidence="1" type="ORF">BDD16_002791</name>
</gene>
<keyword evidence="2" id="KW-1185">Reference proteome</keyword>
<dbReference type="EMBL" id="JACCFH010000001">
    <property type="protein sequence ID" value="NYG33805.1"/>
    <property type="molecule type" value="Genomic_DNA"/>
</dbReference>